<accession>A0A0L6U491</accession>
<keyword evidence="5 6" id="KW-0411">Iron-sulfur</keyword>
<dbReference type="GO" id="GO:0046872">
    <property type="term" value="F:metal ion binding"/>
    <property type="evidence" value="ECO:0007669"/>
    <property type="project" value="UniProtKB-KW"/>
</dbReference>
<dbReference type="PANTHER" id="PTHR30352:SF5">
    <property type="entry name" value="PYRUVATE FORMATE-LYASE 1-ACTIVATING ENZYME"/>
    <property type="match status" value="1"/>
</dbReference>
<evidence type="ECO:0000256" key="1">
    <source>
        <dbReference type="ARBA" id="ARBA00022485"/>
    </source>
</evidence>
<evidence type="ECO:0000256" key="2">
    <source>
        <dbReference type="ARBA" id="ARBA00022691"/>
    </source>
</evidence>
<dbReference type="STRING" id="52689.AKG39_01060"/>
<dbReference type="PATRIC" id="fig|52689.4.peg.2275"/>
<evidence type="ECO:0000256" key="4">
    <source>
        <dbReference type="ARBA" id="ARBA00023004"/>
    </source>
</evidence>
<dbReference type="SFLD" id="SFLDG01101">
    <property type="entry name" value="Uncharacterised_Radical_SAM_Su"/>
    <property type="match status" value="1"/>
</dbReference>
<protein>
    <submittedName>
        <fullName evidence="8">Radical SAM protein</fullName>
    </submittedName>
</protein>
<dbReference type="PANTHER" id="PTHR30352">
    <property type="entry name" value="PYRUVATE FORMATE-LYASE-ACTIVATING ENZYME"/>
    <property type="match status" value="1"/>
</dbReference>
<dbReference type="SFLD" id="SFLDS00029">
    <property type="entry name" value="Radical_SAM"/>
    <property type="match status" value="1"/>
</dbReference>
<comment type="caution">
    <text evidence="8">The sequence shown here is derived from an EMBL/GenBank/DDBJ whole genome shotgun (WGS) entry which is preliminary data.</text>
</comment>
<dbReference type="InterPro" id="IPR027596">
    <property type="entry name" value="AmmeMemoSam_rS"/>
</dbReference>
<name>A0A0L6U491_9FIRM</name>
<dbReference type="InterPro" id="IPR034457">
    <property type="entry name" value="Organic_radical-activating"/>
</dbReference>
<dbReference type="OrthoDB" id="9778883at2"/>
<dbReference type="Gene3D" id="3.20.20.70">
    <property type="entry name" value="Aldolase class I"/>
    <property type="match status" value="1"/>
</dbReference>
<dbReference type="PIRSF" id="PIRSF004869">
    <property type="entry name" value="PflX_prd"/>
    <property type="match status" value="1"/>
</dbReference>
<evidence type="ECO:0000259" key="7">
    <source>
        <dbReference type="PROSITE" id="PS51918"/>
    </source>
</evidence>
<sequence>MSKLMCKLCPHKCKLDIGQIGFCRARSNKEGIITAINYGLVTSMALDPIEKKPLYRFLPGTQILSVGSFGCNLRCPFCQNYEISMACKEDIPTRYVSPDELVSEALLLKPQGNIGIAYTYNEPLVGYEYVRDCSMKAREKGLKNVLVTNGCFYEEPLKALLPLIDAWNIDLKAFTEKFYRNVGGDLETVKQSIMLASENNHVEVTTLIIPDENDSEEEIRSMAQWLASIRPDIPLHLSRFFPCYHMTDKNPTEVATVYALAEIARESLEYVYVGNC</sequence>
<dbReference type="InterPro" id="IPR058240">
    <property type="entry name" value="rSAM_sf"/>
</dbReference>
<keyword evidence="3 6" id="KW-0479">Metal-binding</keyword>
<feature type="domain" description="Radical SAM core" evidence="7">
    <location>
        <begin position="56"/>
        <end position="275"/>
    </location>
</feature>
<keyword evidence="2 6" id="KW-0949">S-adenosyl-L-methionine</keyword>
<dbReference type="GO" id="GO:0003824">
    <property type="term" value="F:catalytic activity"/>
    <property type="evidence" value="ECO:0007669"/>
    <property type="project" value="InterPro"/>
</dbReference>
<dbReference type="Proteomes" id="UP000036873">
    <property type="component" value="Unassembled WGS sequence"/>
</dbReference>
<keyword evidence="1" id="KW-0004">4Fe-4S</keyword>
<keyword evidence="4 6" id="KW-0408">Iron</keyword>
<feature type="binding site" evidence="6">
    <location>
        <position position="75"/>
    </location>
    <ligand>
        <name>[4Fe-4S] cluster</name>
        <dbReference type="ChEBI" id="CHEBI:49883"/>
        <note>4Fe-4S-S-AdoMet</note>
    </ligand>
</feature>
<dbReference type="RefSeq" id="WP_050738509.1">
    <property type="nucleotide sequence ID" value="NZ_LGYO01000004.1"/>
</dbReference>
<dbReference type="EMBL" id="LGYO01000004">
    <property type="protein sequence ID" value="KNZ43323.1"/>
    <property type="molecule type" value="Genomic_DNA"/>
</dbReference>
<dbReference type="SMART" id="SM00729">
    <property type="entry name" value="Elp3"/>
    <property type="match status" value="1"/>
</dbReference>
<dbReference type="InterPro" id="IPR016431">
    <property type="entry name" value="Pyrv-formate_lyase-activ_prd"/>
</dbReference>
<gene>
    <name evidence="8" type="ORF">AKG39_01060</name>
</gene>
<dbReference type="PROSITE" id="PS51918">
    <property type="entry name" value="RADICAL_SAM"/>
    <property type="match status" value="1"/>
</dbReference>
<evidence type="ECO:0000313" key="8">
    <source>
        <dbReference type="EMBL" id="KNZ43323.1"/>
    </source>
</evidence>
<dbReference type="NCBIfam" id="TIGR04337">
    <property type="entry name" value="AmmeMemoSam_rS"/>
    <property type="match status" value="1"/>
</dbReference>
<reference evidence="8" key="1">
    <citation type="submission" date="2015-07" db="EMBL/GenBank/DDBJ databases">
        <title>MeaNS - Measles Nucleotide Surveillance Program.</title>
        <authorList>
            <person name="Tran T."/>
            <person name="Druce J."/>
        </authorList>
    </citation>
    <scope>NUCLEOTIDE SEQUENCE</scope>
    <source>
        <strain evidence="8">DSM 8239</strain>
    </source>
</reference>
<dbReference type="GO" id="GO:0051539">
    <property type="term" value="F:4 iron, 4 sulfur cluster binding"/>
    <property type="evidence" value="ECO:0007669"/>
    <property type="project" value="UniProtKB-KW"/>
</dbReference>
<dbReference type="CDD" id="cd01335">
    <property type="entry name" value="Radical_SAM"/>
    <property type="match status" value="1"/>
</dbReference>
<evidence type="ECO:0000256" key="3">
    <source>
        <dbReference type="ARBA" id="ARBA00022723"/>
    </source>
</evidence>
<feature type="binding site" evidence="6">
    <location>
        <position position="71"/>
    </location>
    <ligand>
        <name>[4Fe-4S] cluster</name>
        <dbReference type="ChEBI" id="CHEBI:49883"/>
        <note>4Fe-4S-S-AdoMet</note>
    </ligand>
</feature>
<dbReference type="Pfam" id="PF04055">
    <property type="entry name" value="Radical_SAM"/>
    <property type="match status" value="1"/>
</dbReference>
<dbReference type="InterPro" id="IPR007197">
    <property type="entry name" value="rSAM"/>
</dbReference>
<evidence type="ECO:0000313" key="9">
    <source>
        <dbReference type="Proteomes" id="UP000036873"/>
    </source>
</evidence>
<organism evidence="8 9">
    <name type="scientific">Acetobacterium bakii</name>
    <dbReference type="NCBI Taxonomy" id="52689"/>
    <lineage>
        <taxon>Bacteria</taxon>
        <taxon>Bacillati</taxon>
        <taxon>Bacillota</taxon>
        <taxon>Clostridia</taxon>
        <taxon>Eubacteriales</taxon>
        <taxon>Eubacteriaceae</taxon>
        <taxon>Acetobacterium</taxon>
    </lineage>
</organism>
<feature type="binding site" evidence="6">
    <location>
        <position position="78"/>
    </location>
    <ligand>
        <name>[4Fe-4S] cluster</name>
        <dbReference type="ChEBI" id="CHEBI:49883"/>
        <note>4Fe-4S-S-AdoMet</note>
    </ligand>
</feature>
<dbReference type="InterPro" id="IPR013785">
    <property type="entry name" value="Aldolase_TIM"/>
</dbReference>
<dbReference type="InterPro" id="IPR006638">
    <property type="entry name" value="Elp3/MiaA/NifB-like_rSAM"/>
</dbReference>
<dbReference type="SUPFAM" id="SSF102114">
    <property type="entry name" value="Radical SAM enzymes"/>
    <property type="match status" value="1"/>
</dbReference>
<dbReference type="AlphaFoldDB" id="A0A0L6U491"/>
<evidence type="ECO:0000256" key="5">
    <source>
        <dbReference type="ARBA" id="ARBA00023014"/>
    </source>
</evidence>
<proteinExistence type="predicted"/>
<comment type="cofactor">
    <cofactor evidence="6">
        <name>[4Fe-4S] cluster</name>
        <dbReference type="ChEBI" id="CHEBI:49883"/>
    </cofactor>
    <text evidence="6">Binds 1 [4Fe-4S] cluster. The cluster is coordinated with 3 cysteines and an exchangeable S-adenosyl-L-methionine.</text>
</comment>
<evidence type="ECO:0000256" key="6">
    <source>
        <dbReference type="PIRSR" id="PIRSR004869-50"/>
    </source>
</evidence>
<keyword evidence="9" id="KW-1185">Reference proteome</keyword>